<evidence type="ECO:0000313" key="4">
    <source>
        <dbReference type="Proteomes" id="UP000789396"/>
    </source>
</evidence>
<comment type="caution">
    <text evidence="3">The sequence shown here is derived from an EMBL/GenBank/DDBJ whole genome shotgun (WGS) entry which is preliminary data.</text>
</comment>
<sequence length="215" mass="23802">QLCINLEKLEKEQQGSRKSRGKLEAVAMLRESKSPQPNLNNEANSHLIALIKELSSANNKLKSEISEYRDLLTESRNEVSSLQNRIEDFETASATGYFHPSSYATSAFQPLANDEMGENQPSSINAFMEEIGDISNITPDTGDMSNIIPGTAARPIMSPNPSFAIPEFDEKAEDQLNDENIAQTDAKQKKYTRSEGYESASGASDQCYNNEPNEE</sequence>
<name>A0A9N9P5X9_9GLOM</name>
<evidence type="ECO:0000256" key="1">
    <source>
        <dbReference type="SAM" id="Coils"/>
    </source>
</evidence>
<proteinExistence type="predicted"/>
<accession>A0A9N9P5X9</accession>
<feature type="compositionally biased region" description="Basic and acidic residues" evidence="2">
    <location>
        <begin position="186"/>
        <end position="196"/>
    </location>
</feature>
<keyword evidence="1" id="KW-0175">Coiled coil</keyword>
<evidence type="ECO:0000256" key="2">
    <source>
        <dbReference type="SAM" id="MobiDB-lite"/>
    </source>
</evidence>
<feature type="compositionally biased region" description="Polar residues" evidence="2">
    <location>
        <begin position="201"/>
        <end position="215"/>
    </location>
</feature>
<feature type="non-terminal residue" evidence="3">
    <location>
        <position position="215"/>
    </location>
</feature>
<dbReference type="Proteomes" id="UP000789396">
    <property type="component" value="Unassembled WGS sequence"/>
</dbReference>
<keyword evidence="4" id="KW-1185">Reference proteome</keyword>
<feature type="non-terminal residue" evidence="3">
    <location>
        <position position="1"/>
    </location>
</feature>
<organism evidence="3 4">
    <name type="scientific">Racocetra fulgida</name>
    <dbReference type="NCBI Taxonomy" id="60492"/>
    <lineage>
        <taxon>Eukaryota</taxon>
        <taxon>Fungi</taxon>
        <taxon>Fungi incertae sedis</taxon>
        <taxon>Mucoromycota</taxon>
        <taxon>Glomeromycotina</taxon>
        <taxon>Glomeromycetes</taxon>
        <taxon>Diversisporales</taxon>
        <taxon>Gigasporaceae</taxon>
        <taxon>Racocetra</taxon>
    </lineage>
</organism>
<reference evidence="3" key="1">
    <citation type="submission" date="2021-06" db="EMBL/GenBank/DDBJ databases">
        <authorList>
            <person name="Kallberg Y."/>
            <person name="Tangrot J."/>
            <person name="Rosling A."/>
        </authorList>
    </citation>
    <scope>NUCLEOTIDE SEQUENCE</scope>
    <source>
        <strain evidence="3">IN212</strain>
    </source>
</reference>
<dbReference type="AlphaFoldDB" id="A0A9N9P5X9"/>
<dbReference type="EMBL" id="CAJVPZ010060526">
    <property type="protein sequence ID" value="CAG8790272.1"/>
    <property type="molecule type" value="Genomic_DNA"/>
</dbReference>
<feature type="region of interest" description="Disordered" evidence="2">
    <location>
        <begin position="149"/>
        <end position="215"/>
    </location>
</feature>
<evidence type="ECO:0000313" key="3">
    <source>
        <dbReference type="EMBL" id="CAG8790272.1"/>
    </source>
</evidence>
<feature type="coiled-coil region" evidence="1">
    <location>
        <begin position="51"/>
        <end position="92"/>
    </location>
</feature>
<protein>
    <submittedName>
        <fullName evidence="3">10363_t:CDS:1</fullName>
    </submittedName>
</protein>
<dbReference type="OrthoDB" id="2432910at2759"/>
<gene>
    <name evidence="3" type="ORF">RFULGI_LOCUS16673</name>
</gene>